<feature type="compositionally biased region" description="Pro residues" evidence="2">
    <location>
        <begin position="333"/>
        <end position="343"/>
    </location>
</feature>
<protein>
    <recommendedName>
        <fullName evidence="3">J domain-containing protein</fullName>
    </recommendedName>
</protein>
<evidence type="ECO:0000313" key="5">
    <source>
        <dbReference type="Proteomes" id="UP001472677"/>
    </source>
</evidence>
<dbReference type="SUPFAM" id="SSF46565">
    <property type="entry name" value="Chaperone J-domain"/>
    <property type="match status" value="1"/>
</dbReference>
<organism evidence="4 5">
    <name type="scientific">Hibiscus sabdariffa</name>
    <name type="common">roselle</name>
    <dbReference type="NCBI Taxonomy" id="183260"/>
    <lineage>
        <taxon>Eukaryota</taxon>
        <taxon>Viridiplantae</taxon>
        <taxon>Streptophyta</taxon>
        <taxon>Embryophyta</taxon>
        <taxon>Tracheophyta</taxon>
        <taxon>Spermatophyta</taxon>
        <taxon>Magnoliopsida</taxon>
        <taxon>eudicotyledons</taxon>
        <taxon>Gunneridae</taxon>
        <taxon>Pentapetalae</taxon>
        <taxon>rosids</taxon>
        <taxon>malvids</taxon>
        <taxon>Malvales</taxon>
        <taxon>Malvaceae</taxon>
        <taxon>Malvoideae</taxon>
        <taxon>Hibiscus</taxon>
    </lineage>
</organism>
<feature type="region of interest" description="Disordered" evidence="2">
    <location>
        <begin position="1"/>
        <end position="32"/>
    </location>
</feature>
<dbReference type="Proteomes" id="UP001472677">
    <property type="component" value="Unassembled WGS sequence"/>
</dbReference>
<feature type="coiled-coil region" evidence="1">
    <location>
        <begin position="1190"/>
        <end position="1249"/>
    </location>
</feature>
<dbReference type="Gene3D" id="1.10.287.110">
    <property type="entry name" value="DnaJ domain"/>
    <property type="match status" value="1"/>
</dbReference>
<sequence>MENLSHSRKPNRGSSHATLSTKRTTSCNGTANLSSRTMYDDVFGGAPRFVNGGGGPILSPRPEDYTEIFGGFHASRGSSIPVLDLPLMNDTNEVMFDARNPRFNYADVFGGFDGLDFPASYEELMRQANGGDHDHDHDCDSSDEAWMHAETESLSVGSDHSGKYQYFLNGDYCEPVDTSMEFNISYHKANVRSDMNISNGITHVAQLHADPEYAYVIENPLQKMDKKNPPLDLTDDIDLEFTNGFIKKKHLGTKMDKKNPPLDLADDIDLEFTNGVIEKKHLRKTVSHPSNRNTGEQTFTNDSTRREYRRTGSCSDEMFVTISDVNLRTVPSHVPPPSRPPPFVNLKNGDYQNGQHAAPGGRMDDSSPPFFDVEIDASSAAAASAAAMKEAMDKAQAKLKSAKEQLERKREGVKSSTKPGSNADGKSKKERANKTVEGSSDIKDGRVLGMDGKEDSGMKMSVREERQRAVKSQAADSLEGEKLFNAPKRLVVEKLGKESQSIQEFDEIDKADEWQEAAQFFELVRTDKSRTVLEQTNNEKVLVQSMKSLELQHKAKKANIGALEQQLDSDEKVEAIREDHELEKVERDMKTAKESCERGEPTRISKPVKEARRNKGHEKKVKAAQEVSEVEENGQSLSAGKPLENGKKSNGTDELGKREKLVNAQQKENMVEVGQAAEQKENGKQEKQIGSSLNNLKRVKEFQKQKDEEKSCREVFEQEKNETNLEAQVENEKRLREALEQEDKEEIEGTHEQDEGAKKEEEHDLEEKIWRMALEQLENEKRLKQARLQEENEKRQRKVLEQEEMETKQREAHEVDASMRRPTQVTEEEKDERQQKEVFERKEAENRLRTACEEEAIDNGIEEACEKEETVKSLKEDYSMPEKEVQDTEEEVKKRVVELEETEVLQGVNDVYQHTQRCEKGKKLKFADETHQHVEEEDSVVSDAVNNDQNIDEMEESGEFIIEENGKVEAEFSDSEKKSYPLVKGDVGGKLNASGMAKFEAKVNQFRKDDVSDLSCQDDGVKKAGKAGIGIGLRNVEKINSVPVLDSVNDNQGLKFGCECKERARNVKEAQLSSQLEVDKDNFVSAKASVMEGEESIQRTAQSTERKDKKVNESLRPEEKEAERLKRKRELEKERLRKIEEEEREREREREKDRMAVDRAALEAYERGYAETRGRTERAAVERATAEARQRAMSEACDRLEKSCAEAREKSSMETRLRAERAAVERATAEARERAVEKAMAERAAFEARERVERSLSDKFSTSSRNVGMRTSSSSSDLKDQHIQSCGSFDGLKYPYSSTYNGIEGESAQRCKARLERYRRTAERAAKALEEKNMRDLLAQREQAERNRLAETLDADVKRWSSGKEGNLRALLSTLQYILGPESGWQPIPLTEVITSAAVKKAYRKATLCVHPDKLQQRGASIQHKYICEKVFDLLKEAWNKFNSEER</sequence>
<feature type="compositionally biased region" description="Basic and acidic residues" evidence="2">
    <location>
        <begin position="425"/>
        <end position="462"/>
    </location>
</feature>
<feature type="compositionally biased region" description="Polar residues" evidence="2">
    <location>
        <begin position="12"/>
        <end position="32"/>
    </location>
</feature>
<feature type="compositionally biased region" description="Basic and acidic residues" evidence="2">
    <location>
        <begin position="831"/>
        <end position="845"/>
    </location>
</feature>
<feature type="region of interest" description="Disordered" evidence="2">
    <location>
        <begin position="330"/>
        <end position="372"/>
    </location>
</feature>
<gene>
    <name evidence="4" type="ORF">V6N12_016477</name>
</gene>
<dbReference type="PROSITE" id="PS50076">
    <property type="entry name" value="DNAJ_2"/>
    <property type="match status" value="1"/>
</dbReference>
<accession>A0ABR2CDS8</accession>
<evidence type="ECO:0000313" key="4">
    <source>
        <dbReference type="EMBL" id="KAK8517635.1"/>
    </source>
</evidence>
<reference evidence="4 5" key="1">
    <citation type="journal article" date="2024" name="G3 (Bethesda)">
        <title>Genome assembly of Hibiscus sabdariffa L. provides insights into metabolisms of medicinal natural products.</title>
        <authorList>
            <person name="Kim T."/>
        </authorList>
    </citation>
    <scope>NUCLEOTIDE SEQUENCE [LARGE SCALE GENOMIC DNA]</scope>
    <source>
        <strain evidence="4">TK-2024</strain>
        <tissue evidence="4">Old leaves</tissue>
    </source>
</reference>
<feature type="compositionally biased region" description="Basic and acidic residues" evidence="2">
    <location>
        <begin position="396"/>
        <end position="413"/>
    </location>
</feature>
<dbReference type="InterPro" id="IPR001623">
    <property type="entry name" value="DnaJ_domain"/>
</dbReference>
<feature type="region of interest" description="Disordered" evidence="2">
    <location>
        <begin position="284"/>
        <end position="312"/>
    </location>
</feature>
<evidence type="ECO:0000259" key="3">
    <source>
        <dbReference type="PROSITE" id="PS50076"/>
    </source>
</evidence>
<feature type="compositionally biased region" description="Basic residues" evidence="2">
    <location>
        <begin position="1"/>
        <end position="11"/>
    </location>
</feature>
<feature type="region of interest" description="Disordered" evidence="2">
    <location>
        <begin position="868"/>
        <end position="891"/>
    </location>
</feature>
<proteinExistence type="predicted"/>
<dbReference type="PANTHER" id="PTHR23172:SF87">
    <property type="entry name" value="CHAPERONE DNAJ-DOMAIN SUPERFAMILY PROTEIN"/>
    <property type="match status" value="1"/>
</dbReference>
<feature type="region of interest" description="Disordered" evidence="2">
    <location>
        <begin position="787"/>
        <end position="845"/>
    </location>
</feature>
<feature type="region of interest" description="Disordered" evidence="2">
    <location>
        <begin position="579"/>
        <end position="766"/>
    </location>
</feature>
<keyword evidence="1" id="KW-0175">Coiled coil</keyword>
<feature type="region of interest" description="Disordered" evidence="2">
    <location>
        <begin position="1087"/>
        <end position="1154"/>
    </location>
</feature>
<feature type="coiled-coil region" evidence="1">
    <location>
        <begin position="1308"/>
        <end position="1347"/>
    </location>
</feature>
<keyword evidence="5" id="KW-1185">Reference proteome</keyword>
<feature type="compositionally biased region" description="Basic and acidic residues" evidence="2">
    <location>
        <begin position="730"/>
        <end position="766"/>
    </location>
</feature>
<feature type="compositionally biased region" description="Basic and acidic residues" evidence="2">
    <location>
        <begin position="644"/>
        <end position="661"/>
    </location>
</feature>
<dbReference type="PANTHER" id="PTHR23172">
    <property type="entry name" value="AUXILIN/CYCLIN G-ASSOCIATED KINASE-RELATED"/>
    <property type="match status" value="1"/>
</dbReference>
<feature type="compositionally biased region" description="Basic and acidic residues" evidence="2">
    <location>
        <begin position="698"/>
        <end position="723"/>
    </location>
</feature>
<name>A0ABR2CDS8_9ROSI</name>
<feature type="compositionally biased region" description="Basic and acidic residues" evidence="2">
    <location>
        <begin position="787"/>
        <end position="819"/>
    </location>
</feature>
<evidence type="ECO:0000256" key="2">
    <source>
        <dbReference type="SAM" id="MobiDB-lite"/>
    </source>
</evidence>
<feature type="region of interest" description="Disordered" evidence="2">
    <location>
        <begin position="396"/>
        <end position="462"/>
    </location>
</feature>
<comment type="caution">
    <text evidence="4">The sequence shown here is derived from an EMBL/GenBank/DDBJ whole genome shotgun (WGS) entry which is preliminary data.</text>
</comment>
<dbReference type="InterPro" id="IPR036869">
    <property type="entry name" value="J_dom_sf"/>
</dbReference>
<feature type="compositionally biased region" description="Polar residues" evidence="2">
    <location>
        <begin position="287"/>
        <end position="302"/>
    </location>
</feature>
<feature type="domain" description="J" evidence="3">
    <location>
        <begin position="1383"/>
        <end position="1447"/>
    </location>
</feature>
<feature type="compositionally biased region" description="Basic and acidic residues" evidence="2">
    <location>
        <begin position="678"/>
        <end position="687"/>
    </location>
</feature>
<feature type="compositionally biased region" description="Basic and acidic residues" evidence="2">
    <location>
        <begin position="579"/>
        <end position="613"/>
    </location>
</feature>
<evidence type="ECO:0000256" key="1">
    <source>
        <dbReference type="SAM" id="Coils"/>
    </source>
</evidence>
<dbReference type="EMBL" id="JBBPBM010000055">
    <property type="protein sequence ID" value="KAK8517635.1"/>
    <property type="molecule type" value="Genomic_DNA"/>
</dbReference>
<feature type="compositionally biased region" description="Basic and acidic residues" evidence="2">
    <location>
        <begin position="1104"/>
        <end position="1154"/>
    </location>
</feature>